<dbReference type="OrthoDB" id="8481221at2"/>
<dbReference type="EMBL" id="ARYH01000005">
    <property type="protein sequence ID" value="KCZ82587.1"/>
    <property type="molecule type" value="Genomic_DNA"/>
</dbReference>
<dbReference type="NCBIfam" id="TIGR01352">
    <property type="entry name" value="tonB_Cterm"/>
    <property type="match status" value="1"/>
</dbReference>
<dbReference type="PRINTS" id="PR01374">
    <property type="entry name" value="TONBPROTEIN"/>
</dbReference>
<dbReference type="AlphaFoldDB" id="A0A069DZV5"/>
<evidence type="ECO:0000256" key="1">
    <source>
        <dbReference type="ARBA" id="ARBA00004383"/>
    </source>
</evidence>
<evidence type="ECO:0000256" key="10">
    <source>
        <dbReference type="RuleBase" id="RU362123"/>
    </source>
</evidence>
<evidence type="ECO:0000313" key="14">
    <source>
        <dbReference type="Proteomes" id="UP000027446"/>
    </source>
</evidence>
<evidence type="ECO:0000256" key="8">
    <source>
        <dbReference type="ARBA" id="ARBA00022989"/>
    </source>
</evidence>
<keyword evidence="4 10" id="KW-1003">Cell membrane</keyword>
<sequence length="247" mass="26304">MNRVSPFVLLVAASGVMHLAGAGGALVYLSGAEPAVIEKTSLRVALGSRGASAGQPVEAVPQEAPDTQPEPPPEKRPEPKPKPKVPSPEPVAEPVQEPEPETLIETTETPEPEPEKATSQPAAVAGNAGQTGTVSDTEMDTDGEKDDAGYQAMLVSYDGIVLGHLARFKTFPPAARMRGEEGYVGVEFVIGRDGQMVKCRLLETSGSRRLDKAALSQLRSAAPYPAPPDQADWTTRTYRTEMRYSLN</sequence>
<protein>
    <recommendedName>
        <fullName evidence="10">Protein TonB</fullName>
    </recommendedName>
</protein>
<dbReference type="GO" id="GO:0015891">
    <property type="term" value="P:siderophore transport"/>
    <property type="evidence" value="ECO:0007669"/>
    <property type="project" value="InterPro"/>
</dbReference>
<dbReference type="PANTHER" id="PTHR33446:SF2">
    <property type="entry name" value="PROTEIN TONB"/>
    <property type="match status" value="1"/>
</dbReference>
<dbReference type="InterPro" id="IPR051045">
    <property type="entry name" value="TonB-dependent_transducer"/>
</dbReference>
<dbReference type="Pfam" id="PF03544">
    <property type="entry name" value="TonB_C"/>
    <property type="match status" value="1"/>
</dbReference>
<accession>A0A069DZV5</accession>
<dbReference type="PANTHER" id="PTHR33446">
    <property type="entry name" value="PROTEIN TONB-RELATED"/>
    <property type="match status" value="1"/>
</dbReference>
<keyword evidence="8" id="KW-1133">Transmembrane helix</keyword>
<feature type="compositionally biased region" description="Acidic residues" evidence="11">
    <location>
        <begin position="96"/>
        <end position="112"/>
    </location>
</feature>
<evidence type="ECO:0000256" key="7">
    <source>
        <dbReference type="ARBA" id="ARBA00022927"/>
    </source>
</evidence>
<evidence type="ECO:0000256" key="6">
    <source>
        <dbReference type="ARBA" id="ARBA00022692"/>
    </source>
</evidence>
<proteinExistence type="inferred from homology"/>
<dbReference type="GO" id="GO:0031992">
    <property type="term" value="F:energy transducer activity"/>
    <property type="evidence" value="ECO:0007669"/>
    <property type="project" value="InterPro"/>
</dbReference>
<name>A0A069DZV5_9PROT</name>
<dbReference type="InterPro" id="IPR006260">
    <property type="entry name" value="TonB/TolA_C"/>
</dbReference>
<dbReference type="GO" id="GO:0055085">
    <property type="term" value="P:transmembrane transport"/>
    <property type="evidence" value="ECO:0007669"/>
    <property type="project" value="InterPro"/>
</dbReference>
<comment type="function">
    <text evidence="10">Interacts with outer membrane receptor proteins that carry out high-affinity binding and energy dependent uptake into the periplasmic space of specific substrates. It could act to transduce energy from the cytoplasmic membrane to specific energy-requiring processes in the outer membrane, resulting in the release into the periplasm of ligands bound by these outer membrane proteins.</text>
</comment>
<feature type="domain" description="TonB C-terminal" evidence="12">
    <location>
        <begin position="156"/>
        <end position="247"/>
    </location>
</feature>
<dbReference type="SUPFAM" id="SSF74653">
    <property type="entry name" value="TolA/TonB C-terminal domain"/>
    <property type="match status" value="1"/>
</dbReference>
<keyword evidence="7 10" id="KW-0653">Protein transport</keyword>
<keyword evidence="9" id="KW-0472">Membrane</keyword>
<dbReference type="GO" id="GO:0098797">
    <property type="term" value="C:plasma membrane protein complex"/>
    <property type="evidence" value="ECO:0007669"/>
    <property type="project" value="TreeGrafter"/>
</dbReference>
<dbReference type="PROSITE" id="PS52015">
    <property type="entry name" value="TONB_CTD"/>
    <property type="match status" value="1"/>
</dbReference>
<keyword evidence="5 10" id="KW-0997">Cell inner membrane</keyword>
<dbReference type="Proteomes" id="UP000027446">
    <property type="component" value="Unassembled WGS sequence"/>
</dbReference>
<evidence type="ECO:0000256" key="11">
    <source>
        <dbReference type="SAM" id="MobiDB-lite"/>
    </source>
</evidence>
<evidence type="ECO:0000256" key="4">
    <source>
        <dbReference type="ARBA" id="ARBA00022475"/>
    </source>
</evidence>
<organism evidence="13 14">
    <name type="scientific">Hyphomonas adhaerens MHS-3</name>
    <dbReference type="NCBI Taxonomy" id="1280949"/>
    <lineage>
        <taxon>Bacteria</taxon>
        <taxon>Pseudomonadati</taxon>
        <taxon>Pseudomonadota</taxon>
        <taxon>Alphaproteobacteria</taxon>
        <taxon>Hyphomonadales</taxon>
        <taxon>Hyphomonadaceae</taxon>
        <taxon>Hyphomonas</taxon>
    </lineage>
</organism>
<dbReference type="InterPro" id="IPR003538">
    <property type="entry name" value="TonB"/>
</dbReference>
<dbReference type="eggNOG" id="COG0810">
    <property type="taxonomic scope" value="Bacteria"/>
</dbReference>
<dbReference type="Gene3D" id="3.30.1150.10">
    <property type="match status" value="1"/>
</dbReference>
<evidence type="ECO:0000256" key="3">
    <source>
        <dbReference type="ARBA" id="ARBA00022448"/>
    </source>
</evidence>
<evidence type="ECO:0000313" key="13">
    <source>
        <dbReference type="EMBL" id="KCZ82587.1"/>
    </source>
</evidence>
<comment type="subcellular location">
    <subcellularLocation>
        <location evidence="1 10">Cell inner membrane</location>
        <topology evidence="1 10">Single-pass membrane protein</topology>
        <orientation evidence="1 10">Periplasmic side</orientation>
    </subcellularLocation>
</comment>
<keyword evidence="3 10" id="KW-0813">Transport</keyword>
<dbReference type="GO" id="GO:0030288">
    <property type="term" value="C:outer membrane-bounded periplasmic space"/>
    <property type="evidence" value="ECO:0007669"/>
    <property type="project" value="InterPro"/>
</dbReference>
<keyword evidence="14" id="KW-1185">Reference proteome</keyword>
<reference evidence="13 14" key="1">
    <citation type="journal article" date="2014" name="Antonie Van Leeuwenhoek">
        <title>Hyphomonas beringensis sp. nov. and Hyphomonas chukchiensis sp. nov., isolated from surface seawater of the Bering Sea and Chukchi Sea.</title>
        <authorList>
            <person name="Li C."/>
            <person name="Lai Q."/>
            <person name="Li G."/>
            <person name="Dong C."/>
            <person name="Wang J."/>
            <person name="Liao Y."/>
            <person name="Shao Z."/>
        </authorList>
    </citation>
    <scope>NUCLEOTIDE SEQUENCE [LARGE SCALE GENOMIC DNA]</scope>
    <source>
        <strain evidence="13 14">MHS-3</strain>
    </source>
</reference>
<dbReference type="STRING" id="1280949.HAD_17211"/>
<dbReference type="GO" id="GO:0015031">
    <property type="term" value="P:protein transport"/>
    <property type="evidence" value="ECO:0007669"/>
    <property type="project" value="UniProtKB-UniRule"/>
</dbReference>
<comment type="caution">
    <text evidence="13">The sequence shown here is derived from an EMBL/GenBank/DDBJ whole genome shotgun (WGS) entry which is preliminary data.</text>
</comment>
<evidence type="ECO:0000259" key="12">
    <source>
        <dbReference type="PROSITE" id="PS52015"/>
    </source>
</evidence>
<comment type="similarity">
    <text evidence="2 10">Belongs to the TonB family.</text>
</comment>
<keyword evidence="6" id="KW-0812">Transmembrane</keyword>
<keyword evidence="10" id="KW-0735">Signal-anchor</keyword>
<evidence type="ECO:0000256" key="9">
    <source>
        <dbReference type="ARBA" id="ARBA00023136"/>
    </source>
</evidence>
<feature type="region of interest" description="Disordered" evidence="11">
    <location>
        <begin position="48"/>
        <end position="145"/>
    </location>
</feature>
<gene>
    <name evidence="13" type="ORF">HAD_17211</name>
</gene>
<feature type="compositionally biased region" description="Basic and acidic residues" evidence="11">
    <location>
        <begin position="72"/>
        <end position="81"/>
    </location>
</feature>
<evidence type="ECO:0000256" key="2">
    <source>
        <dbReference type="ARBA" id="ARBA00006555"/>
    </source>
</evidence>
<dbReference type="InterPro" id="IPR037682">
    <property type="entry name" value="TonB_C"/>
</dbReference>
<evidence type="ECO:0000256" key="5">
    <source>
        <dbReference type="ARBA" id="ARBA00022519"/>
    </source>
</evidence>
<dbReference type="PATRIC" id="fig|1280949.3.peg.3491"/>
<dbReference type="RefSeq" id="WP_051596448.1">
    <property type="nucleotide sequence ID" value="NZ_ARYH01000005.1"/>
</dbReference>